<organism evidence="1 2">
    <name type="scientific">Puccinia striiformis f. sp. tritici</name>
    <dbReference type="NCBI Taxonomy" id="168172"/>
    <lineage>
        <taxon>Eukaryota</taxon>
        <taxon>Fungi</taxon>
        <taxon>Dikarya</taxon>
        <taxon>Basidiomycota</taxon>
        <taxon>Pucciniomycotina</taxon>
        <taxon>Pucciniomycetes</taxon>
        <taxon>Pucciniales</taxon>
        <taxon>Pucciniaceae</taxon>
        <taxon>Puccinia</taxon>
    </lineage>
</organism>
<reference evidence="2" key="2">
    <citation type="journal article" date="2018" name="Mol. Plant Microbe Interact.">
        <title>Genome sequence resources for the wheat stripe rust pathogen (Puccinia striiformis f. sp. tritici) and the barley stripe rust pathogen (Puccinia striiformis f. sp. hordei).</title>
        <authorList>
            <person name="Xia C."/>
            <person name="Wang M."/>
            <person name="Yin C."/>
            <person name="Cornejo O.E."/>
            <person name="Hulbert S.H."/>
            <person name="Chen X."/>
        </authorList>
    </citation>
    <scope>NUCLEOTIDE SEQUENCE [LARGE SCALE GENOMIC DNA]</scope>
    <source>
        <strain evidence="2">93-210</strain>
    </source>
</reference>
<accession>A0ACC0E1C5</accession>
<proteinExistence type="predicted"/>
<protein>
    <submittedName>
        <fullName evidence="1">Uncharacterized protein</fullName>
    </submittedName>
</protein>
<dbReference type="Proteomes" id="UP001060170">
    <property type="component" value="Chromosome 11"/>
</dbReference>
<name>A0ACC0E1C5_9BASI</name>
<comment type="caution">
    <text evidence="1">The sequence shown here is derived from an EMBL/GenBank/DDBJ whole genome shotgun (WGS) entry which is preliminary data.</text>
</comment>
<sequence>FTPSKWSVARVKLYVEAADERAKPRSYLAKWTLKLNTSRPTFSNEMAEGTLTYMPMELTHDLILEPECKFVKRFSDWIIWVKSKKFSVNMSMKEPKNPSPQSSVRLVLGIQRLPVVRHYFARCTLLGSLTSPFKSAPAGALVITHHGRRREEGRCRRDKRNGETCAREWFGTPMRSISCLSAFINSYWMSYGRATRAMVTQVTELPYNARSHIAEIRLSSSISRNPFPPICMCLKAFCEARLWSPHHSRFSSLKRRSSYLQGPYNYLLSFIYFPLSSRDHIPSHHIKLPHPPLPPPSTMAPSLVSLIGMLSILILLPQCICHYRDMATRSMNQPLSPRGTAPELIILIEPNSSIATSTKLATDTIQLRSQTTRVLSNSRARLDRRAILPDISNFAHNTFGGFFGNSNKEDNGPTSPSGLAAQNSRQVVDPQELQPISSGDSRAVTSGQSNAPHPTQVSGGSTKSQLTSISTPTNSTSSPKSQPATVSSHSPSTVAQPSTPSPSPQASTTDEPADDPAPRSFSQRVGSLYKPSYRFQPLVILFTILLVIGLLLTLMSVLKCVARHERFANKKDYPTGFARVDTASKLDRSDSQRGLVSTPTHQSSRNSMCSSVHFSSGPQLGGQGGMTAHHAEYQLNEFGSDEDSKHAYDAAERDLEKHLSGPLDQPFSVASIQDSNHTYASQQQDQWLAQPADGGSFYVRGGNGEPLEDSKVFKLAHP</sequence>
<keyword evidence="2" id="KW-1185">Reference proteome</keyword>
<evidence type="ECO:0000313" key="2">
    <source>
        <dbReference type="Proteomes" id="UP001060170"/>
    </source>
</evidence>
<reference evidence="2" key="1">
    <citation type="journal article" date="2018" name="BMC Genomics">
        <title>Genomic insights into host adaptation between the wheat stripe rust pathogen (Puccinia striiformis f. sp. tritici) and the barley stripe rust pathogen (Puccinia striiformis f. sp. hordei).</title>
        <authorList>
            <person name="Xia C."/>
            <person name="Wang M."/>
            <person name="Yin C."/>
            <person name="Cornejo O.E."/>
            <person name="Hulbert S.H."/>
            <person name="Chen X."/>
        </authorList>
    </citation>
    <scope>NUCLEOTIDE SEQUENCE [LARGE SCALE GENOMIC DNA]</scope>
    <source>
        <strain evidence="2">93-210</strain>
    </source>
</reference>
<feature type="non-terminal residue" evidence="1">
    <location>
        <position position="1"/>
    </location>
</feature>
<dbReference type="EMBL" id="CM045875">
    <property type="protein sequence ID" value="KAI7943522.1"/>
    <property type="molecule type" value="Genomic_DNA"/>
</dbReference>
<evidence type="ECO:0000313" key="1">
    <source>
        <dbReference type="EMBL" id="KAI7943522.1"/>
    </source>
</evidence>
<reference evidence="1 2" key="3">
    <citation type="journal article" date="2022" name="Microbiol. Spectr.">
        <title>Folding features and dynamics of 3D genome architecture in plant fungal pathogens.</title>
        <authorList>
            <person name="Xia C."/>
        </authorList>
    </citation>
    <scope>NUCLEOTIDE SEQUENCE [LARGE SCALE GENOMIC DNA]</scope>
    <source>
        <strain evidence="1 2">93-210</strain>
    </source>
</reference>
<gene>
    <name evidence="1" type="ORF">MJO28_011050</name>
</gene>